<keyword evidence="2" id="KW-1185">Reference proteome</keyword>
<name>A0ABT8BQF6_9VIBR</name>
<comment type="caution">
    <text evidence="1">The sequence shown here is derived from an EMBL/GenBank/DDBJ whole genome shotgun (WGS) entry which is preliminary data.</text>
</comment>
<sequence>MAPILTIKVQAMAWTFIYVGRLSDCLRGDLPECLLQFPTFRHN</sequence>
<dbReference type="RefSeq" id="WP_290311151.1">
    <property type="nucleotide sequence ID" value="NZ_JAUFQC010000001.1"/>
</dbReference>
<organism evidence="1 2">
    <name type="scientific">Vibrio ostreicida</name>
    <dbReference type="NCBI Taxonomy" id="526588"/>
    <lineage>
        <taxon>Bacteria</taxon>
        <taxon>Pseudomonadati</taxon>
        <taxon>Pseudomonadota</taxon>
        <taxon>Gammaproteobacteria</taxon>
        <taxon>Vibrionales</taxon>
        <taxon>Vibrionaceae</taxon>
        <taxon>Vibrio</taxon>
    </lineage>
</organism>
<reference evidence="2" key="1">
    <citation type="journal article" date="2019" name="Int. J. Syst. Evol. Microbiol.">
        <title>The Global Catalogue of Microorganisms (GCM) 10K type strain sequencing project: providing services to taxonomists for standard genome sequencing and annotation.</title>
        <authorList>
            <consortium name="The Broad Institute Genomics Platform"/>
            <consortium name="The Broad Institute Genome Sequencing Center for Infectious Disease"/>
            <person name="Wu L."/>
            <person name="Ma J."/>
        </authorList>
    </citation>
    <scope>NUCLEOTIDE SEQUENCE [LARGE SCALE GENOMIC DNA]</scope>
    <source>
        <strain evidence="2">CECT 7398</strain>
    </source>
</reference>
<gene>
    <name evidence="1" type="ORF">QWZ16_06370</name>
</gene>
<evidence type="ECO:0000313" key="2">
    <source>
        <dbReference type="Proteomes" id="UP001238540"/>
    </source>
</evidence>
<dbReference type="EMBL" id="JAUFQC010000001">
    <property type="protein sequence ID" value="MDN3609345.1"/>
    <property type="molecule type" value="Genomic_DNA"/>
</dbReference>
<accession>A0ABT8BQF6</accession>
<dbReference type="Proteomes" id="UP001238540">
    <property type="component" value="Unassembled WGS sequence"/>
</dbReference>
<proteinExistence type="predicted"/>
<protein>
    <submittedName>
        <fullName evidence="1">Uncharacterized protein</fullName>
    </submittedName>
</protein>
<evidence type="ECO:0000313" key="1">
    <source>
        <dbReference type="EMBL" id="MDN3609345.1"/>
    </source>
</evidence>